<dbReference type="InterPro" id="IPR023485">
    <property type="entry name" value="Ptyr_pPase"/>
</dbReference>
<keyword evidence="5" id="KW-0378">Hydrolase</keyword>
<dbReference type="PANTHER" id="PTHR11717">
    <property type="entry name" value="LOW MOLECULAR WEIGHT PROTEIN TYROSINE PHOSPHATASE"/>
    <property type="match status" value="1"/>
</dbReference>
<proteinExistence type="inferred from homology"/>
<evidence type="ECO:0000313" key="9">
    <source>
        <dbReference type="EMBL" id="HIV04365.1"/>
    </source>
</evidence>
<sequence>MKKILFVCLGNICRSPAANGVFASMIAGKNLAGAIACDSCGTGDWHIGQLPDARMRAAGARRGYAFSHRARQLRREDYADFDLIFAMDEENFRDLLARAPAGTDTGKIRRFADLCTGKFSGAGFVPDPYYGGEKDFEHALDMIENGCAALLRELTGA</sequence>
<dbReference type="AlphaFoldDB" id="A0A9D1NJQ8"/>
<feature type="domain" description="Phosphotyrosine protein phosphatase I" evidence="8">
    <location>
        <begin position="2"/>
        <end position="153"/>
    </location>
</feature>
<dbReference type="GO" id="GO:0003993">
    <property type="term" value="F:acid phosphatase activity"/>
    <property type="evidence" value="ECO:0007669"/>
    <property type="project" value="InterPro"/>
</dbReference>
<comment type="caution">
    <text evidence="9">The sequence shown here is derived from an EMBL/GenBank/DDBJ whole genome shotgun (WGS) entry which is preliminary data.</text>
</comment>
<organism evidence="9 10">
    <name type="scientific">Candidatus Spyradosoma merdigallinarum</name>
    <dbReference type="NCBI Taxonomy" id="2840950"/>
    <lineage>
        <taxon>Bacteria</taxon>
        <taxon>Pseudomonadati</taxon>
        <taxon>Verrucomicrobiota</taxon>
        <taxon>Opitutia</taxon>
        <taxon>Opitutia incertae sedis</taxon>
        <taxon>Candidatus Spyradosoma</taxon>
    </lineage>
</organism>
<evidence type="ECO:0000256" key="1">
    <source>
        <dbReference type="ARBA" id="ARBA00004496"/>
    </source>
</evidence>
<feature type="active site" description="Nucleophile" evidence="7">
    <location>
        <position position="8"/>
    </location>
</feature>
<reference evidence="9" key="2">
    <citation type="journal article" date="2021" name="PeerJ">
        <title>Extensive microbial diversity within the chicken gut microbiome revealed by metagenomics and culture.</title>
        <authorList>
            <person name="Gilroy R."/>
            <person name="Ravi A."/>
            <person name="Getino M."/>
            <person name="Pursley I."/>
            <person name="Horton D.L."/>
            <person name="Alikhan N.F."/>
            <person name="Baker D."/>
            <person name="Gharbi K."/>
            <person name="Hall N."/>
            <person name="Watson M."/>
            <person name="Adriaenssens E.M."/>
            <person name="Foster-Nyarko E."/>
            <person name="Jarju S."/>
            <person name="Secka A."/>
            <person name="Antonio M."/>
            <person name="Oren A."/>
            <person name="Chaudhuri R.R."/>
            <person name="La Ragione R."/>
            <person name="Hildebrand F."/>
            <person name="Pallen M.J."/>
        </authorList>
    </citation>
    <scope>NUCLEOTIDE SEQUENCE</scope>
    <source>
        <strain evidence="9">10669</strain>
    </source>
</reference>
<evidence type="ECO:0000256" key="4">
    <source>
        <dbReference type="ARBA" id="ARBA00022490"/>
    </source>
</evidence>
<dbReference type="EMBL" id="DVOG01000115">
    <property type="protein sequence ID" value="HIV04365.1"/>
    <property type="molecule type" value="Genomic_DNA"/>
</dbReference>
<dbReference type="InterPro" id="IPR017867">
    <property type="entry name" value="Tyr_phospatase_low_mol_wt"/>
</dbReference>
<evidence type="ECO:0000259" key="8">
    <source>
        <dbReference type="SMART" id="SM00226"/>
    </source>
</evidence>
<dbReference type="PANTHER" id="PTHR11717:SF7">
    <property type="entry name" value="LOW MOLECULAR WEIGHT PHOSPHOTYROSINE PROTEIN PHOSPHATASE"/>
    <property type="match status" value="1"/>
</dbReference>
<dbReference type="CDD" id="cd16343">
    <property type="entry name" value="LMWPTP"/>
    <property type="match status" value="1"/>
</dbReference>
<evidence type="ECO:0000256" key="7">
    <source>
        <dbReference type="PIRSR" id="PIRSR617867-1"/>
    </source>
</evidence>
<keyword evidence="4" id="KW-0963">Cytoplasm</keyword>
<dbReference type="Pfam" id="PF01451">
    <property type="entry name" value="LMWPc"/>
    <property type="match status" value="1"/>
</dbReference>
<dbReference type="InterPro" id="IPR002115">
    <property type="entry name" value="Tyr_Pase_low_mol_wt_mml"/>
</dbReference>
<feature type="active site" evidence="7">
    <location>
        <position position="14"/>
    </location>
</feature>
<dbReference type="PRINTS" id="PR00720">
    <property type="entry name" value="MAMMALPTPASE"/>
</dbReference>
<dbReference type="SMART" id="SM00226">
    <property type="entry name" value="LMWPc"/>
    <property type="match status" value="1"/>
</dbReference>
<dbReference type="Proteomes" id="UP000886812">
    <property type="component" value="Unassembled WGS sequence"/>
</dbReference>
<dbReference type="InterPro" id="IPR050438">
    <property type="entry name" value="LMW_PTPase"/>
</dbReference>
<gene>
    <name evidence="9" type="ORF">IAC75_04345</name>
</gene>
<dbReference type="Gene3D" id="3.40.50.2300">
    <property type="match status" value="1"/>
</dbReference>
<dbReference type="PRINTS" id="PR00719">
    <property type="entry name" value="LMWPTPASE"/>
</dbReference>
<comment type="subcellular location">
    <subcellularLocation>
        <location evidence="1">Cytoplasm</location>
    </subcellularLocation>
</comment>
<evidence type="ECO:0000256" key="3">
    <source>
        <dbReference type="ARBA" id="ARBA00013064"/>
    </source>
</evidence>
<dbReference type="EC" id="3.1.3.48" evidence="3"/>
<keyword evidence="6" id="KW-0904">Protein phosphatase</keyword>
<dbReference type="InterPro" id="IPR036196">
    <property type="entry name" value="Ptyr_pPase_sf"/>
</dbReference>
<evidence type="ECO:0000313" key="10">
    <source>
        <dbReference type="Proteomes" id="UP000886812"/>
    </source>
</evidence>
<comment type="similarity">
    <text evidence="2">Belongs to the low molecular weight phosphotyrosine protein phosphatase family.</text>
</comment>
<name>A0A9D1NJQ8_9BACT</name>
<evidence type="ECO:0000256" key="6">
    <source>
        <dbReference type="ARBA" id="ARBA00022912"/>
    </source>
</evidence>
<reference evidence="9" key="1">
    <citation type="submission" date="2020-10" db="EMBL/GenBank/DDBJ databases">
        <authorList>
            <person name="Gilroy R."/>
        </authorList>
    </citation>
    <scope>NUCLEOTIDE SEQUENCE</scope>
    <source>
        <strain evidence="9">10669</strain>
    </source>
</reference>
<accession>A0A9D1NJQ8</accession>
<dbReference type="SUPFAM" id="SSF52788">
    <property type="entry name" value="Phosphotyrosine protein phosphatases I"/>
    <property type="match status" value="1"/>
</dbReference>
<dbReference type="GO" id="GO:0005737">
    <property type="term" value="C:cytoplasm"/>
    <property type="evidence" value="ECO:0007669"/>
    <property type="project" value="UniProtKB-SubCell"/>
</dbReference>
<protein>
    <recommendedName>
        <fullName evidence="3">protein-tyrosine-phosphatase</fullName>
        <ecNumber evidence="3">3.1.3.48</ecNumber>
    </recommendedName>
</protein>
<evidence type="ECO:0000256" key="2">
    <source>
        <dbReference type="ARBA" id="ARBA00011063"/>
    </source>
</evidence>
<dbReference type="GO" id="GO:0004726">
    <property type="term" value="F:non-membrane spanning protein tyrosine phosphatase activity"/>
    <property type="evidence" value="ECO:0007669"/>
    <property type="project" value="InterPro"/>
</dbReference>
<feature type="active site" description="Proton donor" evidence="7">
    <location>
        <position position="127"/>
    </location>
</feature>
<evidence type="ECO:0000256" key="5">
    <source>
        <dbReference type="ARBA" id="ARBA00022801"/>
    </source>
</evidence>